<sequence>MRNNQPVTDVELHFSVDEILSSTTDLEGHITSVSPAFVKLSGFSEAELIGQPHNIVRHPDMPAEAYEWMWRTISAGNTWRGLVKNRSKQGDFYWVDANVSPVYTDGNIVGYRSLRFKPNRQEVQAAAALHADIKAGRIKNPFQPKTFNTMLSNIKLWQKFVVLIVLAVIMFAVPTYLLVGRSIAEKELALKEKQGVEYTAASIDLMKLVVEHRGLNAMVIAGNKDKIEGREAKRDEIEHQLAAVAQVDSRFAGLGLTSAWKAVQIRWQAVAAAVGQMDARANMAQHGEFIEQLHAFNRKVADASGLSLDPENDTYYAQVLAITLFPDLSEQLGMFRGIGAPILQRKIITPAESAYLGQLVANTEETLAMIDEDVAKISAMDAATRSALLKAIADAKQVLALTQTDILQAAKLELAGTDYFRTVTDAIQQNFSLSTGFSQLLNSALDARVVRIEDTINTTLAVVFLFLAGFLAFSWYLVTGVLRPVDSMINAMTLLGRGEMPPRDDKNYGPEFNQLNEGIKAAVFSVQALIADAGMLVQAAVEGKLSTRADANKHQGDFRAIVQGVNNTLD</sequence>
<dbReference type="Gene3D" id="3.30.450.20">
    <property type="entry name" value="PAS domain"/>
    <property type="match status" value="1"/>
</dbReference>
<feature type="transmembrane region" description="Helical" evidence="1">
    <location>
        <begin position="460"/>
        <end position="482"/>
    </location>
</feature>
<accession>A0ABT1UMU1</accession>
<dbReference type="PROSITE" id="PS50112">
    <property type="entry name" value="PAS"/>
    <property type="match status" value="1"/>
</dbReference>
<organism evidence="3 4">
    <name type="scientific">Methylomonas aurea</name>
    <dbReference type="NCBI Taxonomy" id="2952224"/>
    <lineage>
        <taxon>Bacteria</taxon>
        <taxon>Pseudomonadati</taxon>
        <taxon>Pseudomonadota</taxon>
        <taxon>Gammaproteobacteria</taxon>
        <taxon>Methylococcales</taxon>
        <taxon>Methylococcaceae</taxon>
        <taxon>Methylomonas</taxon>
    </lineage>
</organism>
<evidence type="ECO:0000256" key="1">
    <source>
        <dbReference type="SAM" id="Phobius"/>
    </source>
</evidence>
<proteinExistence type="predicted"/>
<evidence type="ECO:0000313" key="3">
    <source>
        <dbReference type="EMBL" id="MCQ8182960.1"/>
    </source>
</evidence>
<protein>
    <submittedName>
        <fullName evidence="3">PAS domain S-box protein</fullName>
    </submittedName>
</protein>
<dbReference type="InterPro" id="IPR035965">
    <property type="entry name" value="PAS-like_dom_sf"/>
</dbReference>
<dbReference type="Proteomes" id="UP001524569">
    <property type="component" value="Unassembled WGS sequence"/>
</dbReference>
<feature type="transmembrane region" description="Helical" evidence="1">
    <location>
        <begin position="160"/>
        <end position="179"/>
    </location>
</feature>
<reference evidence="3 4" key="1">
    <citation type="submission" date="2022-07" db="EMBL/GenBank/DDBJ databases">
        <title>Methylomonas rivi sp. nov., Methylomonas rosea sp. nov., Methylomonas aureus sp. nov. and Methylomonas subterranea sp. nov., four novel methanotrophs isolated from a freshwater creek and the deep terrestrial subsurface.</title>
        <authorList>
            <person name="Abin C."/>
            <person name="Sankaranarayanan K."/>
            <person name="Garner C."/>
            <person name="Sindelar R."/>
            <person name="Kotary K."/>
            <person name="Garner R."/>
            <person name="Barclay S."/>
            <person name="Lawson P."/>
            <person name="Krumholz L."/>
        </authorList>
    </citation>
    <scope>NUCLEOTIDE SEQUENCE [LARGE SCALE GENOMIC DNA]</scope>
    <source>
        <strain evidence="3 4">SURF-1</strain>
    </source>
</reference>
<keyword evidence="1" id="KW-1133">Transmembrane helix</keyword>
<dbReference type="Gene3D" id="1.20.120.1530">
    <property type="match status" value="1"/>
</dbReference>
<dbReference type="CDD" id="cd00130">
    <property type="entry name" value="PAS"/>
    <property type="match status" value="1"/>
</dbReference>
<evidence type="ECO:0000259" key="2">
    <source>
        <dbReference type="PROSITE" id="PS50112"/>
    </source>
</evidence>
<dbReference type="RefSeq" id="WP_256612231.1">
    <property type="nucleotide sequence ID" value="NZ_JANIBM010000031.1"/>
</dbReference>
<keyword evidence="1" id="KW-0472">Membrane</keyword>
<dbReference type="InterPro" id="IPR000014">
    <property type="entry name" value="PAS"/>
</dbReference>
<dbReference type="InterPro" id="IPR013655">
    <property type="entry name" value="PAS_fold_3"/>
</dbReference>
<comment type="caution">
    <text evidence="3">The sequence shown here is derived from an EMBL/GenBank/DDBJ whole genome shotgun (WGS) entry which is preliminary data.</text>
</comment>
<dbReference type="NCBIfam" id="TIGR00229">
    <property type="entry name" value="sensory_box"/>
    <property type="match status" value="1"/>
</dbReference>
<keyword evidence="4" id="KW-1185">Reference proteome</keyword>
<keyword evidence="1" id="KW-0812">Transmembrane</keyword>
<feature type="domain" description="PAS" evidence="2">
    <location>
        <begin position="25"/>
        <end position="76"/>
    </location>
</feature>
<name>A0ABT1UMU1_9GAMM</name>
<gene>
    <name evidence="3" type="ORF">NP603_17685</name>
</gene>
<dbReference type="SUPFAM" id="SSF55785">
    <property type="entry name" value="PYP-like sensor domain (PAS domain)"/>
    <property type="match status" value="1"/>
</dbReference>
<dbReference type="Pfam" id="PF08447">
    <property type="entry name" value="PAS_3"/>
    <property type="match status" value="1"/>
</dbReference>
<feature type="non-terminal residue" evidence="3">
    <location>
        <position position="570"/>
    </location>
</feature>
<evidence type="ECO:0000313" key="4">
    <source>
        <dbReference type="Proteomes" id="UP001524569"/>
    </source>
</evidence>
<dbReference type="EMBL" id="JANIBM010000031">
    <property type="protein sequence ID" value="MCQ8182960.1"/>
    <property type="molecule type" value="Genomic_DNA"/>
</dbReference>